<evidence type="ECO:0000256" key="1">
    <source>
        <dbReference type="SAM" id="Phobius"/>
    </source>
</evidence>
<proteinExistence type="predicted"/>
<name>A0ABD0R6E2_CIRMR</name>
<organism evidence="2 3">
    <name type="scientific">Cirrhinus mrigala</name>
    <name type="common">Mrigala</name>
    <dbReference type="NCBI Taxonomy" id="683832"/>
    <lineage>
        <taxon>Eukaryota</taxon>
        <taxon>Metazoa</taxon>
        <taxon>Chordata</taxon>
        <taxon>Craniata</taxon>
        <taxon>Vertebrata</taxon>
        <taxon>Euteleostomi</taxon>
        <taxon>Actinopterygii</taxon>
        <taxon>Neopterygii</taxon>
        <taxon>Teleostei</taxon>
        <taxon>Ostariophysi</taxon>
        <taxon>Cypriniformes</taxon>
        <taxon>Cyprinidae</taxon>
        <taxon>Labeoninae</taxon>
        <taxon>Labeonini</taxon>
        <taxon>Cirrhinus</taxon>
    </lineage>
</organism>
<protein>
    <submittedName>
        <fullName evidence="2">Uncharacterized protein</fullName>
    </submittedName>
</protein>
<accession>A0ABD0R6E2</accession>
<dbReference type="InterPro" id="IPR006876">
    <property type="entry name" value="LMBR1-like_membr_prot"/>
</dbReference>
<dbReference type="AlphaFoldDB" id="A0ABD0R6E2"/>
<comment type="caution">
    <text evidence="2">The sequence shown here is derived from an EMBL/GenBank/DDBJ whole genome shotgun (WGS) entry which is preliminary data.</text>
</comment>
<dbReference type="EMBL" id="JAMKFB020000005">
    <property type="protein sequence ID" value="KAL0194107.1"/>
    <property type="molecule type" value="Genomic_DNA"/>
</dbReference>
<sequence>MQSYARSGGFSISGKVKTALIENAIYYGTYLLIFCSLLIYVAVNPKWHLTWSV</sequence>
<evidence type="ECO:0000313" key="3">
    <source>
        <dbReference type="Proteomes" id="UP001529510"/>
    </source>
</evidence>
<reference evidence="2 3" key="1">
    <citation type="submission" date="2024-05" db="EMBL/GenBank/DDBJ databases">
        <title>Genome sequencing and assembly of Indian major carp, Cirrhinus mrigala (Hamilton, 1822).</title>
        <authorList>
            <person name="Mohindra V."/>
            <person name="Chowdhury L.M."/>
            <person name="Lal K."/>
            <person name="Jena J.K."/>
        </authorList>
    </citation>
    <scope>NUCLEOTIDE SEQUENCE [LARGE SCALE GENOMIC DNA]</scope>
    <source>
        <strain evidence="2">CM1030</strain>
        <tissue evidence="2">Blood</tissue>
    </source>
</reference>
<dbReference type="Proteomes" id="UP001529510">
    <property type="component" value="Unassembled WGS sequence"/>
</dbReference>
<keyword evidence="1" id="KW-0812">Transmembrane</keyword>
<dbReference type="Pfam" id="PF04791">
    <property type="entry name" value="LMBR1"/>
    <property type="match status" value="1"/>
</dbReference>
<gene>
    <name evidence="2" type="ORF">M9458_012403</name>
</gene>
<keyword evidence="3" id="KW-1185">Reference proteome</keyword>
<keyword evidence="1" id="KW-0472">Membrane</keyword>
<feature type="non-terminal residue" evidence="2">
    <location>
        <position position="53"/>
    </location>
</feature>
<feature type="transmembrane region" description="Helical" evidence="1">
    <location>
        <begin position="24"/>
        <end position="43"/>
    </location>
</feature>
<keyword evidence="1" id="KW-1133">Transmembrane helix</keyword>
<evidence type="ECO:0000313" key="2">
    <source>
        <dbReference type="EMBL" id="KAL0194107.1"/>
    </source>
</evidence>